<evidence type="ECO:0000313" key="5">
    <source>
        <dbReference type="EMBL" id="OAY72909.1"/>
    </source>
</evidence>
<dbReference type="GO" id="GO:0000776">
    <property type="term" value="C:kinetochore"/>
    <property type="evidence" value="ECO:0007669"/>
    <property type="project" value="InterPro"/>
</dbReference>
<comment type="similarity">
    <text evidence="2">Belongs to the CENP-C/MIF2 family.</text>
</comment>
<name>A0A199V753_ANACO</name>
<comment type="caution">
    <text evidence="5">The sequence shown here is derived from an EMBL/GenBank/DDBJ whole genome shotgun (WGS) entry which is preliminary data.</text>
</comment>
<dbReference type="Proteomes" id="UP000092600">
    <property type="component" value="Unassembled WGS sequence"/>
</dbReference>
<evidence type="ECO:0000256" key="3">
    <source>
        <dbReference type="ARBA" id="ARBA00023242"/>
    </source>
</evidence>
<dbReference type="PANTHER" id="PTHR16684:SF11">
    <property type="entry name" value="CENTROMERE PROTEIN C"/>
    <property type="match status" value="1"/>
</dbReference>
<dbReference type="AlphaFoldDB" id="A0A199V753"/>
<dbReference type="GO" id="GO:0051382">
    <property type="term" value="P:kinetochore assembly"/>
    <property type="evidence" value="ECO:0007669"/>
    <property type="project" value="InterPro"/>
</dbReference>
<dbReference type="GO" id="GO:0051315">
    <property type="term" value="P:attachment of mitotic spindle microtubules to kinetochore"/>
    <property type="evidence" value="ECO:0007669"/>
    <property type="project" value="TreeGrafter"/>
</dbReference>
<feature type="compositionally biased region" description="Polar residues" evidence="4">
    <location>
        <begin position="394"/>
        <end position="409"/>
    </location>
</feature>
<feature type="compositionally biased region" description="Basic residues" evidence="4">
    <location>
        <begin position="586"/>
        <end position="604"/>
    </location>
</feature>
<keyword evidence="3" id="KW-0539">Nucleus</keyword>
<dbReference type="InterPro" id="IPR028386">
    <property type="entry name" value="CENP-C/Mif2/cnp3"/>
</dbReference>
<organism evidence="5 6">
    <name type="scientific">Ananas comosus</name>
    <name type="common">Pineapple</name>
    <name type="synonym">Ananas ananas</name>
    <dbReference type="NCBI Taxonomy" id="4615"/>
    <lineage>
        <taxon>Eukaryota</taxon>
        <taxon>Viridiplantae</taxon>
        <taxon>Streptophyta</taxon>
        <taxon>Embryophyta</taxon>
        <taxon>Tracheophyta</taxon>
        <taxon>Spermatophyta</taxon>
        <taxon>Magnoliopsida</taxon>
        <taxon>Liliopsida</taxon>
        <taxon>Poales</taxon>
        <taxon>Bromeliaceae</taxon>
        <taxon>Bromelioideae</taxon>
        <taxon>Ananas</taxon>
    </lineage>
</organism>
<evidence type="ECO:0008006" key="7">
    <source>
        <dbReference type="Google" id="ProtNLM"/>
    </source>
</evidence>
<comment type="subcellular location">
    <subcellularLocation>
        <location evidence="1">Nucleus</location>
    </subcellularLocation>
</comment>
<dbReference type="EMBL" id="LSRQ01002931">
    <property type="protein sequence ID" value="OAY72909.1"/>
    <property type="molecule type" value="Genomic_DNA"/>
</dbReference>
<accession>A0A199V753</accession>
<sequence>MAVDIRHFDGDDPLADLSPLSLLPRTLGAATLAEPSSSKPHDAESFQNLLKSVALEGSTDILEQARMIVQSYSNNKSVHADAGDLAIVTNGKLDNHGRRPALGRKRAQFSLKPIPSLSTQNVDFSSIDCIKDPEEYFWAVEKLESNHLTNMESALCFACASNNKESSEFFLFVLKLDAEKELKRLRGEASTDLEQNSQTTTTRQQRPGILRKKVSYRYDYTAEVDSFRARGVSQDESLDGKASSSSEALTSIISTDNIRAKDIDRPGSSVNDNLLDATERKDSVTEREKDVNGILDNLLSSFKDLDEDEGAALLRESLQIKSINVGKVRLPDLPNIGSLHTKAMRRSPKIPISSTNAARSALAAISTLQKRISPKDPRADLYTMSLNPDEAYCNDSSPSIIGQSKQSPSHPRGRGSRVLTSGDASTSIMVNGEKSSLLGTLSVPLSQADRVINKVTTEEKLTSSLCTPQHSTEHSYKEADNDKSISTELGGLADHPTREVEEPSFSYMNIDGTESLSSPGGENDVPVKVNVTEQEPVANDEASKDYSSHQVTVHQMDARSDNPPIVSDENNEVQVLQAVSEASPNRARKGKTLQRKQNKAKLNSRRQSLADAGLLWKSGVRRSTRVRSRPLEYWRGERFLYGRIHNSLATVIGIKSFSPDKDGKEPVLKVKSFVSDQYADLVERAALH</sequence>
<feature type="region of interest" description="Disordered" evidence="4">
    <location>
        <begin position="580"/>
        <end position="605"/>
    </location>
</feature>
<gene>
    <name evidence="5" type="ORF">ACMD2_24855</name>
</gene>
<feature type="region of interest" description="Disordered" evidence="4">
    <location>
        <begin position="393"/>
        <end position="424"/>
    </location>
</feature>
<evidence type="ECO:0000256" key="4">
    <source>
        <dbReference type="SAM" id="MobiDB-lite"/>
    </source>
</evidence>
<dbReference type="GO" id="GO:0019237">
    <property type="term" value="F:centromeric DNA binding"/>
    <property type="evidence" value="ECO:0007669"/>
    <property type="project" value="InterPro"/>
</dbReference>
<dbReference type="GO" id="GO:0005634">
    <property type="term" value="C:nucleus"/>
    <property type="evidence" value="ECO:0007669"/>
    <property type="project" value="UniProtKB-SubCell"/>
</dbReference>
<evidence type="ECO:0000256" key="1">
    <source>
        <dbReference type="ARBA" id="ARBA00004123"/>
    </source>
</evidence>
<dbReference type="PANTHER" id="PTHR16684">
    <property type="entry name" value="CENTROMERE PROTEIN C"/>
    <property type="match status" value="1"/>
</dbReference>
<evidence type="ECO:0000256" key="2">
    <source>
        <dbReference type="ARBA" id="ARBA00010291"/>
    </source>
</evidence>
<evidence type="ECO:0000313" key="6">
    <source>
        <dbReference type="Proteomes" id="UP000092600"/>
    </source>
</evidence>
<dbReference type="GO" id="GO:0051455">
    <property type="term" value="P:spindle attachment to meiosis I kinetochore"/>
    <property type="evidence" value="ECO:0007669"/>
    <property type="project" value="TreeGrafter"/>
</dbReference>
<dbReference type="STRING" id="4615.A0A199V753"/>
<protein>
    <recommendedName>
        <fullName evidence="7">Centromere protein C</fullName>
    </recommendedName>
</protein>
<reference evidence="5 6" key="1">
    <citation type="journal article" date="2016" name="DNA Res.">
        <title>The draft genome of MD-2 pineapple using hybrid error correction of long reads.</title>
        <authorList>
            <person name="Redwan R.M."/>
            <person name="Saidin A."/>
            <person name="Kumar S.V."/>
        </authorList>
    </citation>
    <scope>NUCLEOTIDE SEQUENCE [LARGE SCALE GENOMIC DNA]</scope>
    <source>
        <strain evidence="6">cv. MD2</strain>
        <tissue evidence="5">Leaf</tissue>
    </source>
</reference>
<feature type="region of interest" description="Disordered" evidence="4">
    <location>
        <begin position="189"/>
        <end position="208"/>
    </location>
</feature>
<proteinExistence type="inferred from homology"/>